<dbReference type="PANTHER" id="PTHR38344">
    <property type="entry name" value="UPF0753 PROTEIN AQ_863"/>
    <property type="match status" value="1"/>
</dbReference>
<evidence type="ECO:0000256" key="1">
    <source>
        <dbReference type="ARBA" id="ARBA00022448"/>
    </source>
</evidence>
<proteinExistence type="inferred from homology"/>
<comment type="function">
    <text evidence="6">Part of an energy-coupled inorganic carbon pump.</text>
</comment>
<sequence>MTTSETLILRAALELDAAADRAARAIPPVWPLASSVAVNPFLGQADENLATVGARLARVAGVAVTMPRNWYQERIASGVITDGDLSEALAGALEAPRPASLAALKSAAHVLKPTARALPTIADLAAEVSGIDWPGLIAERFGAWAAGYFDEGQALWAAPRGRGAYAAWRAVATHDLTPEIVGLGGFATRVSDAPESAPDAVAGAVSRIALPAEALETYFHQMLMTLGGWAQYARYRLWQAELGRGADATITDFLAIRLIWEAALLDRYEDKIAARWKAVIASHSTPVTPTADHVVDAILQEASERAAQRALADTLAAPGSVATGGRPLLQAAFCIDVRSEVFRRALESVNPNIQTLGFAGFFGLTASHRRFASDVQELRLPVLLNPGLTSCSGRSENAAADQSARFKARAKRAWGRFKLAAVSSFAFVEATGPIYVGKLVGDALGLHSNRAPNDPAPRLDPALDRDSRTKAAATVLRAMSLTTNFARLVLLAGHGANVVNNPHASGLHCGACGGYPGDVNARLLAALLNDAEVRRGLVLEGIKIPDDALFVGALHDTTTDAVTLYAEDLPSISHGPDLSAARAWLAAAGDVARGERALRLPRGAGESLARRSRDWAEVRPEWGLAGCKAFIAAPRRRTTGKSLEGRAFLHDYDWKADNDSGVLELILTAPVVVASWISLQYYGSTVAPEVFGAGNKLLHNVTGGIGVVEGNGGVMRAGLPWQSVHDGERYVHEPLRLSVCIEAPREAMTEILRRHDGVRALFDNRWLHLFALDEAGRMVWRYAGDLQWTAMSVAADPGMSLKMAV</sequence>
<evidence type="ECO:0000256" key="5">
    <source>
        <dbReference type="ARBA" id="ARBA00023136"/>
    </source>
</evidence>
<feature type="binding site" evidence="6">
    <location>
        <position position="336"/>
    </location>
    <ligand>
        <name>Zn(2+)</name>
        <dbReference type="ChEBI" id="CHEBI:29105"/>
    </ligand>
</feature>
<evidence type="ECO:0000256" key="2">
    <source>
        <dbReference type="ARBA" id="ARBA00022475"/>
    </source>
</evidence>
<keyword evidence="1 6" id="KW-0813">Transport</keyword>
<comment type="subcellular location">
    <subcellularLocation>
        <location evidence="6">Cell membrane</location>
        <topology evidence="6">Peripheral membrane protein</topology>
    </subcellularLocation>
</comment>
<comment type="cofactor">
    <cofactor evidence="6">
        <name>Zn(2+)</name>
        <dbReference type="ChEBI" id="CHEBI:29105"/>
    </cofactor>
</comment>
<comment type="subunit">
    <text evidence="6">Forms a complex with DabB.</text>
</comment>
<reference evidence="7" key="1">
    <citation type="submission" date="2021-04" db="EMBL/GenBank/DDBJ databases">
        <title>Draft genome assembly of strain Phenylobacterium sp. 20VBR1 using MiniION and Illumina platforms.</title>
        <authorList>
            <person name="Thomas F.A."/>
            <person name="Krishnan K.P."/>
            <person name="Sinha R.K."/>
        </authorList>
    </citation>
    <scope>NUCLEOTIDE SEQUENCE</scope>
    <source>
        <strain evidence="7">20VBR1</strain>
    </source>
</reference>
<dbReference type="EMBL" id="JAGSGD010000001">
    <property type="protein sequence ID" value="MBR7618779.1"/>
    <property type="molecule type" value="Genomic_DNA"/>
</dbReference>
<protein>
    <recommendedName>
        <fullName evidence="6">Probable inorganic carbon transporter subunit DabA</fullName>
    </recommendedName>
</protein>
<dbReference type="HAMAP" id="MF_01871">
    <property type="entry name" value="DabA"/>
    <property type="match status" value="1"/>
</dbReference>
<name>A0A941CZM4_9CAUL</name>
<keyword evidence="4 6" id="KW-0862">Zinc</keyword>
<keyword evidence="5 6" id="KW-0472">Membrane</keyword>
<evidence type="ECO:0000313" key="8">
    <source>
        <dbReference type="Proteomes" id="UP000622580"/>
    </source>
</evidence>
<dbReference type="GO" id="GO:0005886">
    <property type="term" value="C:plasma membrane"/>
    <property type="evidence" value="ECO:0007669"/>
    <property type="project" value="UniProtKB-SubCell"/>
</dbReference>
<evidence type="ECO:0000313" key="7">
    <source>
        <dbReference type="EMBL" id="MBR7618779.1"/>
    </source>
</evidence>
<dbReference type="PANTHER" id="PTHR38344:SF1">
    <property type="entry name" value="INORGANIC CARBON TRANSPORTER SUBUNIT DABA-RELATED"/>
    <property type="match status" value="1"/>
</dbReference>
<dbReference type="Pfam" id="PF10070">
    <property type="entry name" value="DabA"/>
    <property type="match status" value="1"/>
</dbReference>
<evidence type="ECO:0000256" key="4">
    <source>
        <dbReference type="ARBA" id="ARBA00022833"/>
    </source>
</evidence>
<dbReference type="AlphaFoldDB" id="A0A941CZM4"/>
<organism evidence="7 8">
    <name type="scientific">Phenylobacterium glaciei</name>
    <dbReference type="NCBI Taxonomy" id="2803784"/>
    <lineage>
        <taxon>Bacteria</taxon>
        <taxon>Pseudomonadati</taxon>
        <taxon>Pseudomonadota</taxon>
        <taxon>Alphaproteobacteria</taxon>
        <taxon>Caulobacterales</taxon>
        <taxon>Caulobacteraceae</taxon>
        <taxon>Phenylobacterium</taxon>
    </lineage>
</organism>
<evidence type="ECO:0000256" key="6">
    <source>
        <dbReference type="HAMAP-Rule" id="MF_01871"/>
    </source>
</evidence>
<comment type="similarity">
    <text evidence="6">Belongs to the inorganic carbon transporter (TC 9.A.2) DabA family.</text>
</comment>
<dbReference type="GO" id="GO:0008270">
    <property type="term" value="F:zinc ion binding"/>
    <property type="evidence" value="ECO:0007669"/>
    <property type="project" value="UniProtKB-UniRule"/>
</dbReference>
<dbReference type="RefSeq" id="WP_215338711.1">
    <property type="nucleotide sequence ID" value="NZ_JAGSGD010000001.1"/>
</dbReference>
<dbReference type="InterPro" id="IPR018752">
    <property type="entry name" value="DabA"/>
</dbReference>
<dbReference type="Proteomes" id="UP000622580">
    <property type="component" value="Unassembled WGS sequence"/>
</dbReference>
<comment type="caution">
    <text evidence="7">The sequence shown here is derived from an EMBL/GenBank/DDBJ whole genome shotgun (WGS) entry which is preliminary data.</text>
</comment>
<feature type="binding site" evidence="6">
    <location>
        <position position="334"/>
    </location>
    <ligand>
        <name>Zn(2+)</name>
        <dbReference type="ChEBI" id="CHEBI:29105"/>
    </ligand>
</feature>
<accession>A0A941CZM4</accession>
<keyword evidence="2 6" id="KW-1003">Cell membrane</keyword>
<evidence type="ECO:0000256" key="3">
    <source>
        <dbReference type="ARBA" id="ARBA00022723"/>
    </source>
</evidence>
<keyword evidence="8" id="KW-1185">Reference proteome</keyword>
<keyword evidence="3 6" id="KW-0479">Metal-binding</keyword>
<feature type="binding site" evidence="6">
    <location>
        <position position="509"/>
    </location>
    <ligand>
        <name>Zn(2+)</name>
        <dbReference type="ChEBI" id="CHEBI:29105"/>
    </ligand>
</feature>
<feature type="binding site" evidence="6">
    <location>
        <position position="494"/>
    </location>
    <ligand>
        <name>Zn(2+)</name>
        <dbReference type="ChEBI" id="CHEBI:29105"/>
    </ligand>
</feature>
<gene>
    <name evidence="6" type="primary">dabA</name>
    <name evidence="7" type="ORF">JKL49_05195</name>
</gene>